<evidence type="ECO:0000313" key="5">
    <source>
        <dbReference type="EMBL" id="TIC61030.1"/>
    </source>
</evidence>
<protein>
    <submittedName>
        <fullName evidence="6">Alpha/beta-hydrolase</fullName>
    </submittedName>
</protein>
<comment type="caution">
    <text evidence="6">The sequence shown here is derived from an EMBL/GenBank/DDBJ whole genome shotgun (WGS) entry which is preliminary data.</text>
</comment>
<dbReference type="GO" id="GO:0016787">
    <property type="term" value="F:hydrolase activity"/>
    <property type="evidence" value="ECO:0007669"/>
    <property type="project" value="UniProtKB-KW"/>
</dbReference>
<dbReference type="EMBL" id="SPRO01000073">
    <property type="protein sequence ID" value="TIC24284.1"/>
    <property type="molecule type" value="Genomic_DNA"/>
</dbReference>
<accession>A0A4T0PB71</accession>
<name>A0A4T0PB71_9BASI</name>
<dbReference type="PANTHER" id="PTHR43433">
    <property type="entry name" value="HYDROLASE, ALPHA/BETA FOLD FAMILY PROTEIN"/>
    <property type="match status" value="1"/>
</dbReference>
<evidence type="ECO:0000313" key="2">
    <source>
        <dbReference type="EMBL" id="TIB75067.1"/>
    </source>
</evidence>
<dbReference type="AlphaFoldDB" id="A0A4T0PB71"/>
<dbReference type="OMA" id="EDGATIW"/>
<dbReference type="EMBL" id="SPRC01000066">
    <property type="protein sequence ID" value="TIB75067.1"/>
    <property type="molecule type" value="Genomic_DNA"/>
</dbReference>
<proteinExistence type="predicted"/>
<keyword evidence="6" id="KW-0378">Hydrolase</keyword>
<feature type="domain" description="AB hydrolase-1" evidence="1">
    <location>
        <begin position="28"/>
        <end position="155"/>
    </location>
</feature>
<dbReference type="EMBL" id="SPRW01000068">
    <property type="protein sequence ID" value="TIC61030.1"/>
    <property type="molecule type" value="Genomic_DNA"/>
</dbReference>
<evidence type="ECO:0000313" key="4">
    <source>
        <dbReference type="EMBL" id="TIC24284.1"/>
    </source>
</evidence>
<evidence type="ECO:0000313" key="9">
    <source>
        <dbReference type="Proteomes" id="UP000309601"/>
    </source>
</evidence>
<dbReference type="Gene3D" id="3.40.50.1820">
    <property type="entry name" value="alpha/beta hydrolase"/>
    <property type="match status" value="1"/>
</dbReference>
<dbReference type="Pfam" id="PF00561">
    <property type="entry name" value="Abhydrolase_1"/>
    <property type="match status" value="1"/>
</dbReference>
<evidence type="ECO:0000313" key="11">
    <source>
        <dbReference type="Proteomes" id="UP000310708"/>
    </source>
</evidence>
<evidence type="ECO:0000313" key="3">
    <source>
        <dbReference type="EMBL" id="TIB96178.1"/>
    </source>
</evidence>
<dbReference type="Proteomes" id="UP000307169">
    <property type="component" value="Unassembled WGS sequence"/>
</dbReference>
<evidence type="ECO:0000313" key="6">
    <source>
        <dbReference type="EMBL" id="TIC62236.1"/>
    </source>
</evidence>
<evidence type="ECO:0000313" key="7">
    <source>
        <dbReference type="Proteomes" id="UP000305647"/>
    </source>
</evidence>
<dbReference type="Proteomes" id="UP000309601">
    <property type="component" value="Unassembled WGS sequence"/>
</dbReference>
<sequence length="275" mass="30612">MVEQTTTFKDGSKVAYNVFNEGATDKLPLVLIMGLSGTMLDWQMFAEGIAKAGERKVVIFDNRNIGNSYGEIGAMTLDQLAGDTIELIEHLNLKEIDLLGFSMGGMIAQQILLNRAPNFKINKIILASSACRSPPSTKIDMSSEKGAQAFTLSLFDEEWVKNNTAIIALIQETAALKRRPLETMQAQLKSLHGLDFSEQLSKSDFTDKIYIMHGKRDAIIKFEEAEYMLSTIKGAKYVNNLPSVEYGHMFPVYFDPKTWSDAIESCLCNSKKSTL</sequence>
<evidence type="ECO:0000259" key="1">
    <source>
        <dbReference type="Pfam" id="PF00561"/>
    </source>
</evidence>
<gene>
    <name evidence="6" type="ORF">E3Q01_04057</name>
    <name evidence="5" type="ORF">E3Q02_04049</name>
    <name evidence="4" type="ORF">E3Q10_04094</name>
    <name evidence="3" type="ORF">E3Q17_03958</name>
    <name evidence="2" type="ORF">E3Q22_04045</name>
</gene>
<dbReference type="InterPro" id="IPR000073">
    <property type="entry name" value="AB_hydrolase_1"/>
</dbReference>
<dbReference type="InterPro" id="IPR050471">
    <property type="entry name" value="AB_hydrolase"/>
</dbReference>
<organism evidence="6 11">
    <name type="scientific">Wallemia mellicola</name>
    <dbReference type="NCBI Taxonomy" id="1708541"/>
    <lineage>
        <taxon>Eukaryota</taxon>
        <taxon>Fungi</taxon>
        <taxon>Dikarya</taxon>
        <taxon>Basidiomycota</taxon>
        <taxon>Wallemiomycotina</taxon>
        <taxon>Wallemiomycetes</taxon>
        <taxon>Wallemiales</taxon>
        <taxon>Wallemiaceae</taxon>
        <taxon>Wallemia</taxon>
    </lineage>
</organism>
<dbReference type="Proteomes" id="UP000310708">
    <property type="component" value="Unassembled WGS sequence"/>
</dbReference>
<dbReference type="Proteomes" id="UP000310685">
    <property type="component" value="Unassembled WGS sequence"/>
</dbReference>
<dbReference type="SUPFAM" id="SSF53474">
    <property type="entry name" value="alpha/beta-Hydrolases"/>
    <property type="match status" value="1"/>
</dbReference>
<dbReference type="PANTHER" id="PTHR43433:SF5">
    <property type="entry name" value="AB HYDROLASE-1 DOMAIN-CONTAINING PROTEIN"/>
    <property type="match status" value="1"/>
</dbReference>
<reference evidence="7 8" key="1">
    <citation type="submission" date="2019-03" db="EMBL/GenBank/DDBJ databases">
        <title>Sequencing 25 genomes of Wallemia mellicola.</title>
        <authorList>
            <person name="Gostincar C."/>
        </authorList>
    </citation>
    <scope>NUCLEOTIDE SEQUENCE [LARGE SCALE GENOMIC DNA]</scope>
    <source>
        <strain evidence="3 8">EXF-1262</strain>
        <strain evidence="5 9">EXF-1274</strain>
        <strain evidence="2 10">EXF-6152</strain>
        <strain evidence="6 11">EXF-757</strain>
        <strain evidence="4 7">EXF-8738</strain>
    </source>
</reference>
<evidence type="ECO:0000313" key="10">
    <source>
        <dbReference type="Proteomes" id="UP000310685"/>
    </source>
</evidence>
<dbReference type="EMBL" id="SPRX01000074">
    <property type="protein sequence ID" value="TIC62236.1"/>
    <property type="molecule type" value="Genomic_DNA"/>
</dbReference>
<dbReference type="Proteomes" id="UP000305647">
    <property type="component" value="Unassembled WGS sequence"/>
</dbReference>
<dbReference type="InterPro" id="IPR029058">
    <property type="entry name" value="AB_hydrolase_fold"/>
</dbReference>
<dbReference type="EMBL" id="SPRH01000069">
    <property type="protein sequence ID" value="TIB96178.1"/>
    <property type="molecule type" value="Genomic_DNA"/>
</dbReference>
<evidence type="ECO:0000313" key="8">
    <source>
        <dbReference type="Proteomes" id="UP000307169"/>
    </source>
</evidence>